<organism evidence="20 21">
    <name type="scientific">Siminovitchia acidinfaciens</name>
    <dbReference type="NCBI Taxonomy" id="2321395"/>
    <lineage>
        <taxon>Bacteria</taxon>
        <taxon>Bacillati</taxon>
        <taxon>Bacillota</taxon>
        <taxon>Bacilli</taxon>
        <taxon>Bacillales</taxon>
        <taxon>Bacillaceae</taxon>
        <taxon>Siminovitchia</taxon>
    </lineage>
</organism>
<feature type="binding site" evidence="16">
    <location>
        <position position="24"/>
    </location>
    <ligand>
        <name>Ca(2+)</name>
        <dbReference type="ChEBI" id="CHEBI:29108"/>
    </ligand>
</feature>
<evidence type="ECO:0000256" key="9">
    <source>
        <dbReference type="ARBA" id="ARBA00023012"/>
    </source>
</evidence>
<feature type="binding site" evidence="16">
    <location>
        <position position="70"/>
    </location>
    <ligand>
        <name>Ca(2+)</name>
        <dbReference type="ChEBI" id="CHEBI:29108"/>
    </ligand>
</feature>
<feature type="binding site" evidence="16">
    <location>
        <position position="25"/>
    </location>
    <ligand>
        <name>Ca(2+)</name>
        <dbReference type="ChEBI" id="CHEBI:29108"/>
    </ligand>
</feature>
<evidence type="ECO:0000313" key="21">
    <source>
        <dbReference type="Proteomes" id="UP000287156"/>
    </source>
</evidence>
<dbReference type="Gene3D" id="3.40.50.2300">
    <property type="match status" value="1"/>
</dbReference>
<dbReference type="GO" id="GO:0005829">
    <property type="term" value="C:cytosol"/>
    <property type="evidence" value="ECO:0007669"/>
    <property type="project" value="TreeGrafter"/>
</dbReference>
<dbReference type="InterPro" id="IPR001789">
    <property type="entry name" value="Sig_transdc_resp-reg_receiver"/>
</dbReference>
<dbReference type="Gene3D" id="1.10.10.10">
    <property type="entry name" value="Winged helix-like DNA-binding domain superfamily/Winged helix DNA-binding domain"/>
    <property type="match status" value="1"/>
</dbReference>
<evidence type="ECO:0000256" key="11">
    <source>
        <dbReference type="ARBA" id="ARBA00023125"/>
    </source>
</evidence>
<dbReference type="GO" id="GO:0000156">
    <property type="term" value="F:phosphorelay response regulator activity"/>
    <property type="evidence" value="ECO:0007669"/>
    <property type="project" value="TreeGrafter"/>
</dbReference>
<reference evidence="20" key="1">
    <citation type="submission" date="2018-12" db="EMBL/GenBank/DDBJ databases">
        <authorList>
            <person name="Sun L."/>
            <person name="Chen Z."/>
        </authorList>
    </citation>
    <scope>NUCLEOTIDE SEQUENCE [LARGE SCALE GENOMIC DNA]</scope>
    <source>
        <strain evidence="20">3-2-2</strain>
    </source>
</reference>
<evidence type="ECO:0000256" key="5">
    <source>
        <dbReference type="ARBA" id="ARBA00022553"/>
    </source>
</evidence>
<keyword evidence="8 15" id="KW-0749">Sporulation</keyword>
<keyword evidence="10 15" id="KW-0805">Transcription regulation</keyword>
<evidence type="ECO:0000256" key="3">
    <source>
        <dbReference type="ARBA" id="ARBA00022490"/>
    </source>
</evidence>
<evidence type="ECO:0000256" key="2">
    <source>
        <dbReference type="ARBA" id="ARBA00015699"/>
    </source>
</evidence>
<dbReference type="InterPro" id="IPR016032">
    <property type="entry name" value="Sig_transdc_resp-reg_C-effctor"/>
</dbReference>
<dbReference type="Pfam" id="PF00072">
    <property type="entry name" value="Response_reg"/>
    <property type="match status" value="1"/>
</dbReference>
<dbReference type="InterPro" id="IPR011006">
    <property type="entry name" value="CheY-like_superfamily"/>
</dbReference>
<dbReference type="GO" id="GO:0042173">
    <property type="term" value="P:regulation of sporulation resulting in formation of a cellular spore"/>
    <property type="evidence" value="ECO:0007669"/>
    <property type="project" value="InterPro"/>
</dbReference>
<dbReference type="Proteomes" id="UP000287156">
    <property type="component" value="Unassembled WGS sequence"/>
</dbReference>
<proteinExistence type="predicted"/>
<dbReference type="GO" id="GO:0000976">
    <property type="term" value="F:transcription cis-regulatory region binding"/>
    <property type="evidence" value="ECO:0007669"/>
    <property type="project" value="TreeGrafter"/>
</dbReference>
<comment type="subcellular location">
    <subcellularLocation>
        <location evidence="1 15">Cytoplasm</location>
    </subcellularLocation>
</comment>
<dbReference type="SUPFAM" id="SSF46894">
    <property type="entry name" value="C-terminal effector domain of the bipartite response regulators"/>
    <property type="match status" value="1"/>
</dbReference>
<protein>
    <recommendedName>
        <fullName evidence="2 15">Stage 0 sporulation protein A</fullName>
    </recommendedName>
</protein>
<dbReference type="PANTHER" id="PTHR48111">
    <property type="entry name" value="REGULATOR OF RPOS"/>
    <property type="match status" value="1"/>
</dbReference>
<keyword evidence="12 15" id="KW-0010">Activator</keyword>
<dbReference type="InterPro" id="IPR012052">
    <property type="entry name" value="Spore_0_A"/>
</dbReference>
<evidence type="ECO:0000256" key="12">
    <source>
        <dbReference type="ARBA" id="ARBA00023159"/>
    </source>
</evidence>
<evidence type="ECO:0000256" key="18">
    <source>
        <dbReference type="SAM" id="MobiDB-lite"/>
    </source>
</evidence>
<evidence type="ECO:0000256" key="15">
    <source>
        <dbReference type="PIRNR" id="PIRNR002937"/>
    </source>
</evidence>
<keyword evidence="11 15" id="KW-0238">DNA-binding</keyword>
<dbReference type="SMART" id="SM00448">
    <property type="entry name" value="REC"/>
    <property type="match status" value="1"/>
</dbReference>
<evidence type="ECO:0000256" key="6">
    <source>
        <dbReference type="ARBA" id="ARBA00022723"/>
    </source>
</evidence>
<comment type="function">
    <text evidence="15">May play the central regulatory role in sporulation. It may be an element of the effector pathway responsible for the activation of sporulation genes in response to nutritional stress. Spo0A may act in concert with spo0H (a sigma factor) to control the expression of some genes that are critical to the sporulation process.</text>
</comment>
<evidence type="ECO:0000259" key="19">
    <source>
        <dbReference type="PROSITE" id="PS50110"/>
    </source>
</evidence>
<evidence type="ECO:0000256" key="1">
    <source>
        <dbReference type="ARBA" id="ARBA00004496"/>
    </source>
</evidence>
<name>A0A429XYF7_9BACI</name>
<keyword evidence="6 15" id="KW-0479">Metal-binding</keyword>
<dbReference type="EMBL" id="QYTV02000005">
    <property type="protein sequence ID" value="RST73772.1"/>
    <property type="molecule type" value="Genomic_DNA"/>
</dbReference>
<keyword evidence="9 15" id="KW-0902">Two-component regulatory system</keyword>
<feature type="region of interest" description="Disordered" evidence="18">
    <location>
        <begin position="139"/>
        <end position="158"/>
    </location>
</feature>
<evidence type="ECO:0000256" key="4">
    <source>
        <dbReference type="ARBA" id="ARBA00022491"/>
    </source>
</evidence>
<keyword evidence="3 15" id="KW-0963">Cytoplasm</keyword>
<keyword evidence="5 17" id="KW-0597">Phosphoprotein</keyword>
<evidence type="ECO:0000256" key="8">
    <source>
        <dbReference type="ARBA" id="ARBA00022969"/>
    </source>
</evidence>
<gene>
    <name evidence="20" type="primary">spo0A</name>
    <name evidence="20" type="ORF">D4T97_012910</name>
</gene>
<feature type="domain" description="Response regulatory" evidence="19">
    <location>
        <begin position="19"/>
        <end position="136"/>
    </location>
</feature>
<comment type="function">
    <text evidence="14">May play the central regulatory role in sporulation. It may be an element of the effector pathway responsible for the activation of sporulation genes in response to nutritional stress. Spo0A may act in concert with Spo0H (a sigma factor) to control the expression of some genes that are critical to the sporulation process. Repressor of abrB, activator of the spoIIa operon. Binds the DNA sequence 5'-TGNCGAA-3' (0A box).</text>
</comment>
<dbReference type="GO" id="GO:0032993">
    <property type="term" value="C:protein-DNA complex"/>
    <property type="evidence" value="ECO:0007669"/>
    <property type="project" value="TreeGrafter"/>
</dbReference>
<evidence type="ECO:0000313" key="20">
    <source>
        <dbReference type="EMBL" id="RST73772.1"/>
    </source>
</evidence>
<keyword evidence="7 15" id="KW-0106">Calcium</keyword>
<dbReference type="InterPro" id="IPR039420">
    <property type="entry name" value="WalR-like"/>
</dbReference>
<evidence type="ECO:0000256" key="13">
    <source>
        <dbReference type="ARBA" id="ARBA00023163"/>
    </source>
</evidence>
<dbReference type="AlphaFoldDB" id="A0A429XYF7"/>
<evidence type="ECO:0000256" key="16">
    <source>
        <dbReference type="PIRSR" id="PIRSR002937-1"/>
    </source>
</evidence>
<dbReference type="GO" id="GO:0051606">
    <property type="term" value="P:detection of stimulus"/>
    <property type="evidence" value="ECO:0007669"/>
    <property type="project" value="UniProtKB-UniRule"/>
</dbReference>
<evidence type="ECO:0000256" key="10">
    <source>
        <dbReference type="ARBA" id="ARBA00023015"/>
    </source>
</evidence>
<keyword evidence="21" id="KW-1185">Reference proteome</keyword>
<evidence type="ECO:0000256" key="17">
    <source>
        <dbReference type="PROSITE-ProRule" id="PRU00169"/>
    </source>
</evidence>
<dbReference type="GO" id="GO:0003700">
    <property type="term" value="F:DNA-binding transcription factor activity"/>
    <property type="evidence" value="ECO:0007669"/>
    <property type="project" value="InterPro"/>
</dbReference>
<dbReference type="FunFam" id="1.10.10.10:FF:000107">
    <property type="entry name" value="Stage 0 sporulation protein A"/>
    <property type="match status" value="1"/>
</dbReference>
<dbReference type="SUPFAM" id="SSF52172">
    <property type="entry name" value="CheY-like"/>
    <property type="match status" value="1"/>
</dbReference>
<dbReference type="InterPro" id="IPR014879">
    <property type="entry name" value="Spo0A_C"/>
</dbReference>
<dbReference type="RefSeq" id="WP_126051159.1">
    <property type="nucleotide sequence ID" value="NZ_QYTV02000005.1"/>
</dbReference>
<evidence type="ECO:0000256" key="7">
    <source>
        <dbReference type="ARBA" id="ARBA00022837"/>
    </source>
</evidence>
<dbReference type="PANTHER" id="PTHR48111:SF1">
    <property type="entry name" value="TWO-COMPONENT RESPONSE REGULATOR ORR33"/>
    <property type="match status" value="1"/>
</dbReference>
<dbReference type="OrthoDB" id="9793299at2"/>
<evidence type="ECO:0000256" key="14">
    <source>
        <dbReference type="ARBA" id="ARBA00025691"/>
    </source>
</evidence>
<dbReference type="Pfam" id="PF08769">
    <property type="entry name" value="Spo0A_C"/>
    <property type="match status" value="1"/>
</dbReference>
<dbReference type="CDD" id="cd17561">
    <property type="entry name" value="REC_Spo0A"/>
    <property type="match status" value="1"/>
</dbReference>
<dbReference type="NCBIfam" id="TIGR02875">
    <property type="entry name" value="spore_0_A"/>
    <property type="match status" value="1"/>
</dbReference>
<feature type="modified residue" description="4-aspartylphosphate" evidence="17">
    <location>
        <position position="70"/>
    </location>
</feature>
<dbReference type="PIRSF" id="PIRSF002937">
    <property type="entry name" value="Res_reg_Spo0A"/>
    <property type="match status" value="1"/>
</dbReference>
<dbReference type="PROSITE" id="PS50110">
    <property type="entry name" value="RESPONSE_REGULATORY"/>
    <property type="match status" value="1"/>
</dbReference>
<comment type="cofactor">
    <cofactor evidence="15 16">
        <name>Ca(2+)</name>
        <dbReference type="ChEBI" id="CHEBI:29108"/>
    </cofactor>
    <text evidence="15 16">Binds 1 Ca(2+) ion per subunit.</text>
</comment>
<dbReference type="GO" id="GO:0005509">
    <property type="term" value="F:calcium ion binding"/>
    <property type="evidence" value="ECO:0007669"/>
    <property type="project" value="UniProtKB-UniRule"/>
</dbReference>
<keyword evidence="13 15" id="KW-0804">Transcription</keyword>
<comment type="caution">
    <text evidence="20">The sequence shown here is derived from an EMBL/GenBank/DDBJ whole genome shotgun (WGS) entry which is preliminary data.</text>
</comment>
<accession>A0A429XYF7</accession>
<sequence length="274" mass="30871">MDSLFFFYKWGGRELNKIKVMLADDNRELVSLLEDYMSNQADIEVVGTAHNGQECLNLLEKVEPDVLVLDIIMPHLDGLGVLERLRNSNIRFPHVIMLTAFGQEDVTTKAVELGASYFILKPFDMEYLASHIRSVSEKGKRSFKSTPPSRTQEDKKPQNLEASITSVIHEIGVPAHIKGYLYLREAISMVYHDIELLGAITKVLYPDIAKKFNTTASRVERAIRHAIEVAWSRGNIDAISSLFGYTVSMSKAKPTNSEFIAMVADKLRLEHKAS</sequence>
<dbReference type="InterPro" id="IPR036388">
    <property type="entry name" value="WH-like_DNA-bd_sf"/>
</dbReference>
<keyword evidence="4 15" id="KW-0678">Repressor</keyword>
<dbReference type="GO" id="GO:0030435">
    <property type="term" value="P:sporulation resulting in formation of a cellular spore"/>
    <property type="evidence" value="ECO:0007669"/>
    <property type="project" value="UniProtKB-UniRule"/>
</dbReference>